<evidence type="ECO:0000256" key="1">
    <source>
        <dbReference type="ARBA" id="ARBA00022485"/>
    </source>
</evidence>
<feature type="binding site" evidence="5">
    <location>
        <position position="41"/>
    </location>
    <ligand>
        <name>isopentenyl diphosphate</name>
        <dbReference type="ChEBI" id="CHEBI:128769"/>
    </ligand>
</feature>
<sequence>MKQIIVADPTGFCFGVRRAIETLEKILSDEGPIYSLGMPIHNPQEVERLAKKGLVVVDSPDMIPPLSRIFIRAHGISSELFSTLQKHSIHIVDGTCPFVKKAQERIKLLAREGYKICIIGNGNHPEIKALQGIVEGKATVIEKKEDVTEIGKTAKLGVISQTTQDSKVFAAIVSELALRTQEMRVYNTICNATRERQDATRKLAQFVDGIIVVGGRNSANTGKLYDIARFSGIDVVWIEHAEELDRRWLSGKARVGITAGASTPDWLISQLKNTLSSRR</sequence>
<proteinExistence type="inferred from homology"/>
<dbReference type="HOGENOM" id="CLU_027486_0_1_0"/>
<feature type="binding site" evidence="5">
    <location>
        <position position="41"/>
    </location>
    <ligand>
        <name>dimethylallyl diphosphate</name>
        <dbReference type="ChEBI" id="CHEBI:57623"/>
    </ligand>
</feature>
<dbReference type="AlphaFoldDB" id="D5EF16"/>
<evidence type="ECO:0000256" key="3">
    <source>
        <dbReference type="ARBA" id="ARBA00023004"/>
    </source>
</evidence>
<comment type="pathway">
    <text evidence="5">Isoprenoid biosynthesis; dimethylallyl diphosphate biosynthesis; dimethylallyl diphosphate from (2E)-4-hydroxy-3-methylbutenyl diphosphate: step 1/1.</text>
</comment>
<reference evidence="6 7" key="1">
    <citation type="journal article" date="2010" name="Stand. Genomic Sci.">
        <title>Complete genome sequence of Aminobacterium colombiense type strain (ALA-1).</title>
        <authorList>
            <person name="Chertkov O."/>
            <person name="Sikorski J."/>
            <person name="Brambilla E."/>
            <person name="Lapidus A."/>
            <person name="Copeland A."/>
            <person name="Glavina Del Rio T."/>
            <person name="Nolan M."/>
            <person name="Lucas S."/>
            <person name="Tice H."/>
            <person name="Cheng J.F."/>
            <person name="Han C."/>
            <person name="Detter J.C."/>
            <person name="Bruce D."/>
            <person name="Tapia R."/>
            <person name="Goodwin L."/>
            <person name="Pitluck S."/>
            <person name="Liolios K."/>
            <person name="Ivanova N."/>
            <person name="Mavromatis K."/>
            <person name="Ovchinnikova G."/>
            <person name="Pati A."/>
            <person name="Chen A."/>
            <person name="Palaniappan K."/>
            <person name="Land M."/>
            <person name="Hauser L."/>
            <person name="Chang Y.J."/>
            <person name="Jeffries C.D."/>
            <person name="Spring S."/>
            <person name="Rohde M."/>
            <person name="Goker M."/>
            <person name="Bristow J."/>
            <person name="Eisen J.A."/>
            <person name="Markowitz V."/>
            <person name="Hugenholtz P."/>
            <person name="Kyrpides N.C."/>
            <person name="Klenk H.P."/>
        </authorList>
    </citation>
    <scope>NUCLEOTIDE SEQUENCE [LARGE SCALE GENOMIC DNA]</scope>
    <source>
        <strain evidence="7">DSM 12261 / ALA-1</strain>
    </source>
</reference>
<comment type="function">
    <text evidence="5">Catalyzes the conversion of 1-hydroxy-2-methyl-2-(E)-butenyl 4-diphosphate (HMBPP) into a mixture of isopentenyl diphosphate (IPP) and dimethylallyl diphosphate (DMAPP). Acts in the terminal step of the DOXP/MEP pathway for isoprenoid precursor biosynthesis.</text>
</comment>
<dbReference type="PANTHER" id="PTHR30426:SF0">
    <property type="entry name" value="4-HYDROXY-3-METHYLBUT-2-ENYL DIPHOSPHATE REDUCTASE"/>
    <property type="match status" value="1"/>
</dbReference>
<feature type="binding site" evidence="5">
    <location>
        <position position="220"/>
    </location>
    <ligand>
        <name>dimethylallyl diphosphate</name>
        <dbReference type="ChEBI" id="CHEBI:57623"/>
    </ligand>
</feature>
<dbReference type="GO" id="GO:0046872">
    <property type="term" value="F:metal ion binding"/>
    <property type="evidence" value="ECO:0007669"/>
    <property type="project" value="UniProtKB-KW"/>
</dbReference>
<protein>
    <recommendedName>
        <fullName evidence="5">4-hydroxy-3-methylbut-2-enyl diphosphate reductase</fullName>
        <shortName evidence="5">HMBPP reductase</shortName>
        <ecNumber evidence="5">1.17.7.4</ecNumber>
    </recommendedName>
</protein>
<keyword evidence="2 5" id="KW-0479">Metal-binding</keyword>
<dbReference type="Gene3D" id="3.40.50.11270">
    <property type="match status" value="1"/>
</dbReference>
<feature type="binding site" evidence="5">
    <location>
        <position position="124"/>
    </location>
    <ligand>
        <name>isopentenyl diphosphate</name>
        <dbReference type="ChEBI" id="CHEBI:128769"/>
    </ligand>
</feature>
<feature type="binding site" evidence="5">
    <location>
        <position position="162"/>
    </location>
    <ligand>
        <name>(2E)-4-hydroxy-3-methylbut-2-enyl diphosphate</name>
        <dbReference type="ChEBI" id="CHEBI:128753"/>
    </ligand>
</feature>
<feature type="binding site" evidence="5">
    <location>
        <position position="262"/>
    </location>
    <ligand>
        <name>isopentenyl diphosphate</name>
        <dbReference type="ChEBI" id="CHEBI:128769"/>
    </ligand>
</feature>
<feature type="binding site" evidence="5">
    <location>
        <position position="218"/>
    </location>
    <ligand>
        <name>dimethylallyl diphosphate</name>
        <dbReference type="ChEBI" id="CHEBI:57623"/>
    </ligand>
</feature>
<comment type="catalytic activity">
    <reaction evidence="5">
        <text>dimethylallyl diphosphate + 2 oxidized [2Fe-2S]-[ferredoxin] + H2O = (2E)-4-hydroxy-3-methylbut-2-enyl diphosphate + 2 reduced [2Fe-2S]-[ferredoxin] + 2 H(+)</text>
        <dbReference type="Rhea" id="RHEA:24825"/>
        <dbReference type="Rhea" id="RHEA-COMP:10000"/>
        <dbReference type="Rhea" id="RHEA-COMP:10001"/>
        <dbReference type="ChEBI" id="CHEBI:15377"/>
        <dbReference type="ChEBI" id="CHEBI:15378"/>
        <dbReference type="ChEBI" id="CHEBI:33737"/>
        <dbReference type="ChEBI" id="CHEBI:33738"/>
        <dbReference type="ChEBI" id="CHEBI:57623"/>
        <dbReference type="ChEBI" id="CHEBI:128753"/>
        <dbReference type="EC" id="1.17.7.4"/>
    </reaction>
</comment>
<feature type="binding site" evidence="5">
    <location>
        <position position="13"/>
    </location>
    <ligand>
        <name>[4Fe-4S] cluster</name>
        <dbReference type="ChEBI" id="CHEBI:49883"/>
    </ligand>
</feature>
<evidence type="ECO:0000313" key="7">
    <source>
        <dbReference type="Proteomes" id="UP000002366"/>
    </source>
</evidence>
<dbReference type="PANTHER" id="PTHR30426">
    <property type="entry name" value="4-HYDROXY-3-METHYLBUT-2-ENYL DIPHOSPHATE REDUCTASE"/>
    <property type="match status" value="1"/>
</dbReference>
<dbReference type="Gene3D" id="3.40.1010.20">
    <property type="entry name" value="4-hydroxy-3-methylbut-2-enyl diphosphate reductase, catalytic domain"/>
    <property type="match status" value="2"/>
</dbReference>
<accession>D5EF16</accession>
<feature type="binding site" evidence="5">
    <location>
        <position position="124"/>
    </location>
    <ligand>
        <name>dimethylallyl diphosphate</name>
        <dbReference type="ChEBI" id="CHEBI:57623"/>
    </ligand>
</feature>
<comment type="catalytic activity">
    <reaction evidence="5">
        <text>isopentenyl diphosphate + 2 oxidized [2Fe-2S]-[ferredoxin] + H2O = (2E)-4-hydroxy-3-methylbut-2-enyl diphosphate + 2 reduced [2Fe-2S]-[ferredoxin] + 2 H(+)</text>
        <dbReference type="Rhea" id="RHEA:24488"/>
        <dbReference type="Rhea" id="RHEA-COMP:10000"/>
        <dbReference type="Rhea" id="RHEA-COMP:10001"/>
        <dbReference type="ChEBI" id="CHEBI:15377"/>
        <dbReference type="ChEBI" id="CHEBI:15378"/>
        <dbReference type="ChEBI" id="CHEBI:33737"/>
        <dbReference type="ChEBI" id="CHEBI:33738"/>
        <dbReference type="ChEBI" id="CHEBI:128753"/>
        <dbReference type="ChEBI" id="CHEBI:128769"/>
        <dbReference type="EC" id="1.17.7.4"/>
    </reaction>
</comment>
<dbReference type="HAMAP" id="MF_00191">
    <property type="entry name" value="IspH"/>
    <property type="match status" value="1"/>
</dbReference>
<dbReference type="CDD" id="cd13944">
    <property type="entry name" value="lytB_ispH"/>
    <property type="match status" value="1"/>
</dbReference>
<dbReference type="NCBIfam" id="NF002187">
    <property type="entry name" value="PRK01045.1-1"/>
    <property type="match status" value="1"/>
</dbReference>
<dbReference type="KEGG" id="aco:Amico_1024"/>
<dbReference type="InterPro" id="IPR003451">
    <property type="entry name" value="LytB/IspH"/>
</dbReference>
<keyword evidence="3 5" id="KW-0408">Iron</keyword>
<dbReference type="Pfam" id="PF02401">
    <property type="entry name" value="LYTB"/>
    <property type="match status" value="1"/>
</dbReference>
<comment type="cofactor">
    <cofactor evidence="5">
        <name>[4Fe-4S] cluster</name>
        <dbReference type="ChEBI" id="CHEBI:49883"/>
    </cofactor>
    <text evidence="5">Binds 1 [4Fe-4S] cluster per subunit.</text>
</comment>
<evidence type="ECO:0000313" key="6">
    <source>
        <dbReference type="EMBL" id="ADE57148.1"/>
    </source>
</evidence>
<feature type="active site" description="Proton donor" evidence="5">
    <location>
        <position position="126"/>
    </location>
</feature>
<feature type="binding site" evidence="5">
    <location>
        <position position="262"/>
    </location>
    <ligand>
        <name>dimethylallyl diphosphate</name>
        <dbReference type="ChEBI" id="CHEBI:57623"/>
    </ligand>
</feature>
<evidence type="ECO:0000256" key="5">
    <source>
        <dbReference type="HAMAP-Rule" id="MF_00191"/>
    </source>
</evidence>
<feature type="binding site" evidence="5">
    <location>
        <position position="218"/>
    </location>
    <ligand>
        <name>(2E)-4-hydroxy-3-methylbut-2-enyl diphosphate</name>
        <dbReference type="ChEBI" id="CHEBI:128753"/>
    </ligand>
</feature>
<feature type="binding site" evidence="5">
    <location>
        <position position="262"/>
    </location>
    <ligand>
        <name>(2E)-4-hydroxy-3-methylbut-2-enyl diphosphate</name>
        <dbReference type="ChEBI" id="CHEBI:128753"/>
    </ligand>
</feature>
<keyword evidence="5" id="KW-0414">Isoprene biosynthesis</keyword>
<feature type="binding site" evidence="5">
    <location>
        <position position="74"/>
    </location>
    <ligand>
        <name>(2E)-4-hydroxy-3-methylbut-2-enyl diphosphate</name>
        <dbReference type="ChEBI" id="CHEBI:128753"/>
    </ligand>
</feature>
<keyword evidence="5 6" id="KW-0560">Oxidoreductase</keyword>
<dbReference type="UniPathway" id="UPA00059">
    <property type="reaction ID" value="UER00105"/>
</dbReference>
<evidence type="ECO:0000256" key="2">
    <source>
        <dbReference type="ARBA" id="ARBA00022723"/>
    </source>
</evidence>
<dbReference type="STRING" id="572547.Amico_1024"/>
<dbReference type="NCBIfam" id="TIGR00216">
    <property type="entry name" value="ispH_lytB"/>
    <property type="match status" value="1"/>
</dbReference>
<feature type="binding site" evidence="5">
    <location>
        <position position="220"/>
    </location>
    <ligand>
        <name>isopentenyl diphosphate</name>
        <dbReference type="ChEBI" id="CHEBI:128769"/>
    </ligand>
</feature>
<keyword evidence="4 5" id="KW-0411">Iron-sulfur</keyword>
<feature type="binding site" evidence="5">
    <location>
        <position position="74"/>
    </location>
    <ligand>
        <name>isopentenyl diphosphate</name>
        <dbReference type="ChEBI" id="CHEBI:128769"/>
    </ligand>
</feature>
<comment type="pathway">
    <text evidence="5">Isoprenoid biosynthesis; isopentenyl diphosphate biosynthesis via DXP pathway; isopentenyl diphosphate from 1-deoxy-D-xylulose 5-phosphate: step 6/6.</text>
</comment>
<feature type="binding site" evidence="5">
    <location>
        <position position="218"/>
    </location>
    <ligand>
        <name>isopentenyl diphosphate</name>
        <dbReference type="ChEBI" id="CHEBI:128769"/>
    </ligand>
</feature>
<feature type="binding site" evidence="5">
    <location>
        <position position="41"/>
    </location>
    <ligand>
        <name>(2E)-4-hydroxy-3-methylbut-2-enyl diphosphate</name>
        <dbReference type="ChEBI" id="CHEBI:128753"/>
    </ligand>
</feature>
<keyword evidence="7" id="KW-1185">Reference proteome</keyword>
<dbReference type="GO" id="GO:0050992">
    <property type="term" value="P:dimethylallyl diphosphate biosynthetic process"/>
    <property type="evidence" value="ECO:0007669"/>
    <property type="project" value="UniProtKB-UniRule"/>
</dbReference>
<feature type="binding site" evidence="5">
    <location>
        <position position="220"/>
    </location>
    <ligand>
        <name>(2E)-4-hydroxy-3-methylbut-2-enyl diphosphate</name>
        <dbReference type="ChEBI" id="CHEBI:128753"/>
    </ligand>
</feature>
<dbReference type="EMBL" id="CP001997">
    <property type="protein sequence ID" value="ADE57148.1"/>
    <property type="molecule type" value="Genomic_DNA"/>
</dbReference>
<feature type="binding site" evidence="5">
    <location>
        <position position="74"/>
    </location>
    <ligand>
        <name>dimethylallyl diphosphate</name>
        <dbReference type="ChEBI" id="CHEBI:57623"/>
    </ligand>
</feature>
<dbReference type="Proteomes" id="UP000002366">
    <property type="component" value="Chromosome"/>
</dbReference>
<dbReference type="GO" id="GO:0051539">
    <property type="term" value="F:4 iron, 4 sulfur cluster binding"/>
    <property type="evidence" value="ECO:0007669"/>
    <property type="project" value="UniProtKB-UniRule"/>
</dbReference>
<dbReference type="EC" id="1.17.7.4" evidence="5"/>
<feature type="binding site" evidence="5">
    <location>
        <position position="190"/>
    </location>
    <ligand>
        <name>[4Fe-4S] cluster</name>
        <dbReference type="ChEBI" id="CHEBI:49883"/>
    </ligand>
</feature>
<organism evidence="6 7">
    <name type="scientific">Aminobacterium colombiense (strain DSM 12261 / ALA-1)</name>
    <dbReference type="NCBI Taxonomy" id="572547"/>
    <lineage>
        <taxon>Bacteria</taxon>
        <taxon>Thermotogati</taxon>
        <taxon>Synergistota</taxon>
        <taxon>Synergistia</taxon>
        <taxon>Synergistales</taxon>
        <taxon>Aminobacteriaceae</taxon>
        <taxon>Aminobacterium</taxon>
    </lineage>
</organism>
<dbReference type="GO" id="GO:0051745">
    <property type="term" value="F:4-hydroxy-3-methylbut-2-enyl diphosphate reductase activity"/>
    <property type="evidence" value="ECO:0007669"/>
    <property type="project" value="UniProtKB-UniRule"/>
</dbReference>
<dbReference type="RefSeq" id="WP_013048411.1">
    <property type="nucleotide sequence ID" value="NC_014011.1"/>
</dbReference>
<dbReference type="UniPathway" id="UPA00056">
    <property type="reaction ID" value="UER00097"/>
</dbReference>
<dbReference type="GO" id="GO:0016114">
    <property type="term" value="P:terpenoid biosynthetic process"/>
    <property type="evidence" value="ECO:0007669"/>
    <property type="project" value="UniProtKB-UniRule"/>
</dbReference>
<dbReference type="OrthoDB" id="9804077at2"/>
<feature type="binding site" evidence="5">
    <location>
        <position position="124"/>
    </location>
    <ligand>
        <name>(2E)-4-hydroxy-3-methylbut-2-enyl diphosphate</name>
        <dbReference type="ChEBI" id="CHEBI:128753"/>
    </ligand>
</feature>
<evidence type="ECO:0000256" key="4">
    <source>
        <dbReference type="ARBA" id="ARBA00023014"/>
    </source>
</evidence>
<comment type="similarity">
    <text evidence="5">Belongs to the IspH family.</text>
</comment>
<dbReference type="GO" id="GO:0019288">
    <property type="term" value="P:isopentenyl diphosphate biosynthetic process, methylerythritol 4-phosphate pathway"/>
    <property type="evidence" value="ECO:0007669"/>
    <property type="project" value="UniProtKB-UniRule"/>
</dbReference>
<gene>
    <name evidence="5" type="primary">ispH</name>
    <name evidence="6" type="ordered locus">Amico_1024</name>
</gene>
<comment type="caution">
    <text evidence="5">Lacks conserved residue(s) required for the propagation of feature annotation.</text>
</comment>
<feature type="binding site" evidence="5">
    <location>
        <position position="96"/>
    </location>
    <ligand>
        <name>[4Fe-4S] cluster</name>
        <dbReference type="ChEBI" id="CHEBI:49883"/>
    </ligand>
</feature>
<name>D5EF16_AMICL</name>
<dbReference type="eggNOG" id="COG0761">
    <property type="taxonomic scope" value="Bacteria"/>
</dbReference>
<keyword evidence="1 5" id="KW-0004">4Fe-4S</keyword>